<evidence type="ECO:0000313" key="3">
    <source>
        <dbReference type="Proteomes" id="UP001608902"/>
    </source>
</evidence>
<dbReference type="PANTHER" id="PTHR22916">
    <property type="entry name" value="GLYCOSYLTRANSFERASE"/>
    <property type="match status" value="1"/>
</dbReference>
<evidence type="ECO:0000313" key="2">
    <source>
        <dbReference type="EMBL" id="MFH4979742.1"/>
    </source>
</evidence>
<proteinExistence type="predicted"/>
<dbReference type="InterPro" id="IPR001173">
    <property type="entry name" value="Glyco_trans_2-like"/>
</dbReference>
<dbReference type="Proteomes" id="UP001608902">
    <property type="component" value="Unassembled WGS sequence"/>
</dbReference>
<dbReference type="EMBL" id="JBGFUD010004580">
    <property type="protein sequence ID" value="MFH4979742.1"/>
    <property type="molecule type" value="Genomic_DNA"/>
</dbReference>
<dbReference type="Gene3D" id="3.90.550.10">
    <property type="entry name" value="Spore Coat Polysaccharide Biosynthesis Protein SpsA, Chain A"/>
    <property type="match status" value="1"/>
</dbReference>
<dbReference type="PANTHER" id="PTHR22916:SF3">
    <property type="entry name" value="UDP-GLCNAC:BETAGAL BETA-1,3-N-ACETYLGLUCOSAMINYLTRANSFERASE-LIKE PROTEIN 1"/>
    <property type="match status" value="1"/>
</dbReference>
<sequence>MCAADSRRSKRNISISAIVPVRNGVPWLSECLQSLLDQRLPSNVELEISVYNDGSTDGTSFVINEFSKKFKSKGFRFVSNGSKISNGVGFAKNRCVEQSRGEFICFCDADDISHPNRIRSQLNAIQLCIDPHSTIVGSRFGRIPENSTIRFSEWANSLSEVQLYTQIFTSNGPTLIAPTWFMSRQLYDRAGGFKESEKEGFPEDLQFFFDVYRLNCKFFRVDEELVTYRYHTTCASLNVSEFSIWKLRVAAFQEFVLNRWVTFSIWSVGKEGKRFFRSLSEENQRKVTSFCDIDRRKLLNGKFEAFDSKRHVVTAVIPVLPICQITPPVVVCVKLGITNGDLEELIALKNWVEGVDYYHFG</sequence>
<dbReference type="AlphaFoldDB" id="A0ABD6EST2"/>
<comment type="caution">
    <text evidence="2">The sequence shown here is derived from an EMBL/GenBank/DDBJ whole genome shotgun (WGS) entry which is preliminary data.</text>
</comment>
<gene>
    <name evidence="2" type="ORF">AB6A40_006451</name>
</gene>
<dbReference type="Pfam" id="PF00535">
    <property type="entry name" value="Glycos_transf_2"/>
    <property type="match status" value="1"/>
</dbReference>
<dbReference type="GO" id="GO:0016758">
    <property type="term" value="F:hexosyltransferase activity"/>
    <property type="evidence" value="ECO:0007669"/>
    <property type="project" value="UniProtKB-ARBA"/>
</dbReference>
<keyword evidence="3" id="KW-1185">Reference proteome</keyword>
<protein>
    <recommendedName>
        <fullName evidence="1">Glycosyltransferase 2-like domain-containing protein</fullName>
    </recommendedName>
</protein>
<evidence type="ECO:0000259" key="1">
    <source>
        <dbReference type="Pfam" id="PF00535"/>
    </source>
</evidence>
<dbReference type="SUPFAM" id="SSF53448">
    <property type="entry name" value="Nucleotide-diphospho-sugar transferases"/>
    <property type="match status" value="1"/>
</dbReference>
<feature type="domain" description="Glycosyltransferase 2-like" evidence="1">
    <location>
        <begin position="16"/>
        <end position="188"/>
    </location>
</feature>
<name>A0ABD6EST2_9BILA</name>
<accession>A0ABD6EST2</accession>
<organism evidence="2 3">
    <name type="scientific">Gnathostoma spinigerum</name>
    <dbReference type="NCBI Taxonomy" id="75299"/>
    <lineage>
        <taxon>Eukaryota</taxon>
        <taxon>Metazoa</taxon>
        <taxon>Ecdysozoa</taxon>
        <taxon>Nematoda</taxon>
        <taxon>Chromadorea</taxon>
        <taxon>Rhabditida</taxon>
        <taxon>Spirurina</taxon>
        <taxon>Gnathostomatomorpha</taxon>
        <taxon>Gnathostomatoidea</taxon>
        <taxon>Gnathostomatidae</taxon>
        <taxon>Gnathostoma</taxon>
    </lineage>
</organism>
<reference evidence="2 3" key="1">
    <citation type="submission" date="2024-08" db="EMBL/GenBank/DDBJ databases">
        <title>Gnathostoma spinigerum genome.</title>
        <authorList>
            <person name="Gonzalez-Bertolin B."/>
            <person name="Monzon S."/>
            <person name="Zaballos A."/>
            <person name="Jimenez P."/>
            <person name="Dekumyoy P."/>
            <person name="Varona S."/>
            <person name="Cuesta I."/>
            <person name="Sumanam S."/>
            <person name="Adisakwattana P."/>
            <person name="Gasser R.B."/>
            <person name="Hernandez-Gonzalez A."/>
            <person name="Young N.D."/>
            <person name="Perteguer M.J."/>
        </authorList>
    </citation>
    <scope>NUCLEOTIDE SEQUENCE [LARGE SCALE GENOMIC DNA]</scope>
    <source>
        <strain evidence="2">AL3</strain>
        <tissue evidence="2">Liver</tissue>
    </source>
</reference>
<dbReference type="InterPro" id="IPR029044">
    <property type="entry name" value="Nucleotide-diphossugar_trans"/>
</dbReference>